<protein>
    <submittedName>
        <fullName evidence="2">Uncharacterized protein</fullName>
    </submittedName>
</protein>
<feature type="compositionally biased region" description="Low complexity" evidence="1">
    <location>
        <begin position="134"/>
        <end position="144"/>
    </location>
</feature>
<feature type="compositionally biased region" description="Polar residues" evidence="1">
    <location>
        <begin position="24"/>
        <end position="38"/>
    </location>
</feature>
<feature type="region of interest" description="Disordered" evidence="1">
    <location>
        <begin position="93"/>
        <end position="145"/>
    </location>
</feature>
<reference evidence="2 3" key="1">
    <citation type="journal article" date="2009" name="Nature">
        <title>Evolution of pathogenicity and sexual reproduction in eight Candida genomes.</title>
        <authorList>
            <person name="Butler G."/>
            <person name="Rasmussen M.D."/>
            <person name="Lin M.F."/>
            <person name="Santos M.A."/>
            <person name="Sakthikumar S."/>
            <person name="Munro C.A."/>
            <person name="Rheinbay E."/>
            <person name="Grabherr M."/>
            <person name="Forche A."/>
            <person name="Reedy J.L."/>
            <person name="Agrafioti I."/>
            <person name="Arnaud M.B."/>
            <person name="Bates S."/>
            <person name="Brown A.J."/>
            <person name="Brunke S."/>
            <person name="Costanzo M.C."/>
            <person name="Fitzpatrick D.A."/>
            <person name="de Groot P.W."/>
            <person name="Harris D."/>
            <person name="Hoyer L.L."/>
            <person name="Hube B."/>
            <person name="Klis F.M."/>
            <person name="Kodira C."/>
            <person name="Lennard N."/>
            <person name="Logue M.E."/>
            <person name="Martin R."/>
            <person name="Neiman A.M."/>
            <person name="Nikolaou E."/>
            <person name="Quail M.A."/>
            <person name="Quinn J."/>
            <person name="Santos M.C."/>
            <person name="Schmitzberger F.F."/>
            <person name="Sherlock G."/>
            <person name="Shah P."/>
            <person name="Silverstein K.A."/>
            <person name="Skrzypek M.S."/>
            <person name="Soll D."/>
            <person name="Staggs R."/>
            <person name="Stansfield I."/>
            <person name="Stumpf M.P."/>
            <person name="Sudbery P.E."/>
            <person name="Srikantha T."/>
            <person name="Zeng Q."/>
            <person name="Berman J."/>
            <person name="Berriman M."/>
            <person name="Heitman J."/>
            <person name="Gow N.A."/>
            <person name="Lorenz M.C."/>
            <person name="Birren B.W."/>
            <person name="Kellis M."/>
            <person name="Cuomo C.A."/>
        </authorList>
    </citation>
    <scope>NUCLEOTIDE SEQUENCE [LARGE SCALE GENOMIC DNA]</scope>
    <source>
        <strain evidence="2 3">WO-1</strain>
    </source>
</reference>
<evidence type="ECO:0000313" key="2">
    <source>
        <dbReference type="EMBL" id="EEQ43592.1"/>
    </source>
</evidence>
<accession>C4YLW1</accession>
<dbReference type="PaxDb" id="5476-C4YLW1"/>
<dbReference type="Proteomes" id="UP000001429">
    <property type="component" value="Chromosome R"/>
</dbReference>
<feature type="region of interest" description="Disordered" evidence="1">
    <location>
        <begin position="1"/>
        <end position="38"/>
    </location>
</feature>
<dbReference type="AlphaFoldDB" id="C4YLW1"/>
<dbReference type="HOGENOM" id="CLU_963097_0_0_1"/>
<dbReference type="VEuPathDB" id="FungiDB:CAWG_01831"/>
<proteinExistence type="predicted"/>
<feature type="compositionally biased region" description="Polar residues" evidence="1">
    <location>
        <begin position="7"/>
        <end position="16"/>
    </location>
</feature>
<dbReference type="EMBL" id="CM000309">
    <property type="protein sequence ID" value="EEQ43592.1"/>
    <property type="molecule type" value="Genomic_DNA"/>
</dbReference>
<dbReference type="OrthoDB" id="10411737at2759"/>
<evidence type="ECO:0000256" key="1">
    <source>
        <dbReference type="SAM" id="MobiDB-lite"/>
    </source>
</evidence>
<gene>
    <name evidence="2" type="ORF">CAWG_01831</name>
</gene>
<feature type="compositionally biased region" description="Pro residues" evidence="1">
    <location>
        <begin position="98"/>
        <end position="128"/>
    </location>
</feature>
<dbReference type="OMA" id="TNENFPF"/>
<organism evidence="2 3">
    <name type="scientific">Candida albicans (strain WO-1)</name>
    <name type="common">Yeast</name>
    <dbReference type="NCBI Taxonomy" id="294748"/>
    <lineage>
        <taxon>Eukaryota</taxon>
        <taxon>Fungi</taxon>
        <taxon>Dikarya</taxon>
        <taxon>Ascomycota</taxon>
        <taxon>Saccharomycotina</taxon>
        <taxon>Pichiomycetes</taxon>
        <taxon>Debaryomycetaceae</taxon>
        <taxon>Candida/Lodderomyces clade</taxon>
        <taxon>Candida</taxon>
    </lineage>
</organism>
<keyword evidence="3" id="KW-1185">Reference proteome</keyword>
<evidence type="ECO:0000313" key="3">
    <source>
        <dbReference type="Proteomes" id="UP000001429"/>
    </source>
</evidence>
<sequence>MKRQHNDTISSNNSEFTKTKLRKTTNMTSYPSPTYSFEESSDYYRVPIGRPTTPVDKIINSLETMPISPIKNNKGELTFTPTTWTTSMDLYKVRPKTSPRPSPTPSPVGTPPPVRSPTPTPSPYPSPSPRQRQRQQQHCQTNQRLLSHNDLNSVLILPEMEIYLENEPKDKLQKLETTITTKNNLQITNCFNPFVCLNFNPFAPFTNSPYPFSYSQQQKTNANTKNAIVCPTLLPPPIFLSEENSTNKITNENFPFLFITGGSRTDNVVCTNPKCPCDAKPSYFVEKFFNY</sequence>
<name>C4YLW1_CANAW</name>